<dbReference type="RefSeq" id="WP_012374674.1">
    <property type="nucleotide sequence ID" value="NC_010571.1"/>
</dbReference>
<name>B1ZX26_OPITP</name>
<protein>
    <submittedName>
        <fullName evidence="1">Uncharacterized protein</fullName>
    </submittedName>
</protein>
<dbReference type="HOGENOM" id="CLU_2956066_0_0_0"/>
<keyword evidence="2" id="KW-1185">Reference proteome</keyword>
<accession>B1ZX26</accession>
<sequence>MIECIEKNDVLPVCPHCGQALHTVWCRALSSFFGKRYVYFCPECRKVLGVSHRKGFWMG</sequence>
<gene>
    <name evidence="1" type="ordered locus">Oter_1854</name>
</gene>
<dbReference type="EMBL" id="CP001032">
    <property type="protein sequence ID" value="ACB75137.1"/>
    <property type="molecule type" value="Genomic_DNA"/>
</dbReference>
<reference evidence="1 2" key="1">
    <citation type="journal article" date="2011" name="J. Bacteriol.">
        <title>Genome sequence of the verrucomicrobium Opitutus terrae PB90-1, an abundant inhabitant of rice paddy soil ecosystems.</title>
        <authorList>
            <person name="van Passel M.W."/>
            <person name="Kant R."/>
            <person name="Palva A."/>
            <person name="Copeland A."/>
            <person name="Lucas S."/>
            <person name="Lapidus A."/>
            <person name="Glavina del Rio T."/>
            <person name="Pitluck S."/>
            <person name="Goltsman E."/>
            <person name="Clum A."/>
            <person name="Sun H."/>
            <person name="Schmutz J."/>
            <person name="Larimer F.W."/>
            <person name="Land M.L."/>
            <person name="Hauser L."/>
            <person name="Kyrpides N."/>
            <person name="Mikhailova N."/>
            <person name="Richardson P.P."/>
            <person name="Janssen P.H."/>
            <person name="de Vos W.M."/>
            <person name="Smidt H."/>
        </authorList>
    </citation>
    <scope>NUCLEOTIDE SEQUENCE [LARGE SCALE GENOMIC DNA]</scope>
    <source>
        <strain evidence="2">DSM 11246 / JCM 15787 / PB90-1</strain>
    </source>
</reference>
<dbReference type="OrthoDB" id="1077002at2"/>
<dbReference type="STRING" id="452637.Oter_1854"/>
<dbReference type="Proteomes" id="UP000007013">
    <property type="component" value="Chromosome"/>
</dbReference>
<dbReference type="KEGG" id="ote:Oter_1854"/>
<proteinExistence type="predicted"/>
<evidence type="ECO:0000313" key="2">
    <source>
        <dbReference type="Proteomes" id="UP000007013"/>
    </source>
</evidence>
<dbReference type="AlphaFoldDB" id="B1ZX26"/>
<evidence type="ECO:0000313" key="1">
    <source>
        <dbReference type="EMBL" id="ACB75137.1"/>
    </source>
</evidence>
<organism evidence="1 2">
    <name type="scientific">Opitutus terrae (strain DSM 11246 / JCM 15787 / PB90-1)</name>
    <dbReference type="NCBI Taxonomy" id="452637"/>
    <lineage>
        <taxon>Bacteria</taxon>
        <taxon>Pseudomonadati</taxon>
        <taxon>Verrucomicrobiota</taxon>
        <taxon>Opitutia</taxon>
        <taxon>Opitutales</taxon>
        <taxon>Opitutaceae</taxon>
        <taxon>Opitutus</taxon>
    </lineage>
</organism>